<dbReference type="AlphaFoldDB" id="A0A7I9XY11"/>
<comment type="caution">
    <text evidence="2">The sequence shown here is derived from an EMBL/GenBank/DDBJ whole genome shotgun (WGS) entry which is preliminary data.</text>
</comment>
<reference evidence="2 3" key="1">
    <citation type="journal article" date="2019" name="Emerg. Microbes Infect.">
        <title>Comprehensive subspecies identification of 175 nontuberculous mycobacteria species based on 7547 genomic profiles.</title>
        <authorList>
            <person name="Matsumoto Y."/>
            <person name="Kinjo T."/>
            <person name="Motooka D."/>
            <person name="Nabeya D."/>
            <person name="Jung N."/>
            <person name="Uechi K."/>
            <person name="Horii T."/>
            <person name="Iida T."/>
            <person name="Fujita J."/>
            <person name="Nakamura S."/>
        </authorList>
    </citation>
    <scope>NUCLEOTIDE SEQUENCE [LARGE SCALE GENOMIC DNA]</scope>
    <source>
        <strain evidence="2 3">JCM 17322</strain>
    </source>
</reference>
<name>A0A7I9XY11_9MYCO</name>
<sequence>MPNLTNRTLEDKVKRPFRERCRQQNAAFDDYRASHRPVVDAVRRLVHDGQLAAPTVAGGRLAVASAPSATWGSPGGAPHPNRSRR</sequence>
<dbReference type="RefSeq" id="WP_163756910.1">
    <property type="nucleotide sequence ID" value="NZ_BLKW01000003.1"/>
</dbReference>
<organism evidence="2 3">
    <name type="scientific">Mycobacterium botniense</name>
    <dbReference type="NCBI Taxonomy" id="84962"/>
    <lineage>
        <taxon>Bacteria</taxon>
        <taxon>Bacillati</taxon>
        <taxon>Actinomycetota</taxon>
        <taxon>Actinomycetes</taxon>
        <taxon>Mycobacteriales</taxon>
        <taxon>Mycobacteriaceae</taxon>
        <taxon>Mycobacterium</taxon>
    </lineage>
</organism>
<evidence type="ECO:0000313" key="2">
    <source>
        <dbReference type="EMBL" id="GFG74665.1"/>
    </source>
</evidence>
<dbReference type="Proteomes" id="UP000465361">
    <property type="component" value="Unassembled WGS sequence"/>
</dbReference>
<evidence type="ECO:0000313" key="3">
    <source>
        <dbReference type="Proteomes" id="UP000465361"/>
    </source>
</evidence>
<keyword evidence="3" id="KW-1185">Reference proteome</keyword>
<evidence type="ECO:0000256" key="1">
    <source>
        <dbReference type="SAM" id="MobiDB-lite"/>
    </source>
</evidence>
<feature type="region of interest" description="Disordered" evidence="1">
    <location>
        <begin position="66"/>
        <end position="85"/>
    </location>
</feature>
<dbReference type="EMBL" id="BLKW01000003">
    <property type="protein sequence ID" value="GFG74665.1"/>
    <property type="molecule type" value="Genomic_DNA"/>
</dbReference>
<proteinExistence type="predicted"/>
<gene>
    <name evidence="2" type="ORF">MBOT_20300</name>
</gene>
<protein>
    <submittedName>
        <fullName evidence="2">Uncharacterized protein</fullName>
    </submittedName>
</protein>
<accession>A0A7I9XY11</accession>